<feature type="compositionally biased region" description="Acidic residues" evidence="1">
    <location>
        <begin position="302"/>
        <end position="326"/>
    </location>
</feature>
<keyword evidence="3" id="KW-1185">Reference proteome</keyword>
<dbReference type="Proteomes" id="UP000784294">
    <property type="component" value="Unassembled WGS sequence"/>
</dbReference>
<comment type="caution">
    <text evidence="2">The sequence shown here is derived from an EMBL/GenBank/DDBJ whole genome shotgun (WGS) entry which is preliminary data.</text>
</comment>
<feature type="region of interest" description="Disordered" evidence="1">
    <location>
        <begin position="15"/>
        <end position="48"/>
    </location>
</feature>
<evidence type="ECO:0000256" key="1">
    <source>
        <dbReference type="SAM" id="MobiDB-lite"/>
    </source>
</evidence>
<evidence type="ECO:0000313" key="3">
    <source>
        <dbReference type="Proteomes" id="UP000784294"/>
    </source>
</evidence>
<feature type="compositionally biased region" description="Basic and acidic residues" evidence="1">
    <location>
        <begin position="327"/>
        <end position="348"/>
    </location>
</feature>
<protein>
    <submittedName>
        <fullName evidence="2">Uncharacterized protein</fullName>
    </submittedName>
</protein>
<sequence length="358" mass="39124">MKVSFFSFRLHLASSPDRRDDVADPPIASPRSDKTETTSSPAESKGLVRKPVSVLPWLTGQRAFSEDPGSPVVPEVWECPGGQDRRDARSLSPVSSPWRLVVSNSRHFDESLTGVVASAFESETASTATVTAISALATRRTDDEPTGLQVDREVGATRFAPVLRRTSIKSEPASIGFGADKDSENEEDEQETDEVKEAFSLAAFVRRHPGQPVSTVFPTVSQGIVMARQLGSSSLQHTPDDDFLAGPMEVELIFENRSALLGDDFEEVMDANGILRGACGGELEVAGILGHRGSIRDHEPILEVEEEEEEDDDDDDDDEDDNEDEREEIKVAKTTDKVSAEYEQRVEVNEMAENMGSA</sequence>
<proteinExistence type="predicted"/>
<dbReference type="EMBL" id="CAAALY010110207">
    <property type="protein sequence ID" value="VEL30191.1"/>
    <property type="molecule type" value="Genomic_DNA"/>
</dbReference>
<accession>A0A448X7U6</accession>
<reference evidence="2" key="1">
    <citation type="submission" date="2018-11" db="EMBL/GenBank/DDBJ databases">
        <authorList>
            <consortium name="Pathogen Informatics"/>
        </authorList>
    </citation>
    <scope>NUCLEOTIDE SEQUENCE</scope>
</reference>
<gene>
    <name evidence="2" type="ORF">PXEA_LOCUS23631</name>
</gene>
<evidence type="ECO:0000313" key="2">
    <source>
        <dbReference type="EMBL" id="VEL30191.1"/>
    </source>
</evidence>
<dbReference type="AlphaFoldDB" id="A0A448X7U6"/>
<feature type="region of interest" description="Disordered" evidence="1">
    <location>
        <begin position="296"/>
        <end position="358"/>
    </location>
</feature>
<name>A0A448X7U6_9PLAT</name>
<organism evidence="2 3">
    <name type="scientific">Protopolystoma xenopodis</name>
    <dbReference type="NCBI Taxonomy" id="117903"/>
    <lineage>
        <taxon>Eukaryota</taxon>
        <taxon>Metazoa</taxon>
        <taxon>Spiralia</taxon>
        <taxon>Lophotrochozoa</taxon>
        <taxon>Platyhelminthes</taxon>
        <taxon>Monogenea</taxon>
        <taxon>Polyopisthocotylea</taxon>
        <taxon>Polystomatidea</taxon>
        <taxon>Polystomatidae</taxon>
        <taxon>Protopolystoma</taxon>
    </lineage>
</organism>
<feature type="non-terminal residue" evidence="2">
    <location>
        <position position="358"/>
    </location>
</feature>